<feature type="region of interest" description="Disordered" evidence="2">
    <location>
        <begin position="367"/>
        <end position="389"/>
    </location>
</feature>
<dbReference type="AlphaFoldDB" id="A0A443SC89"/>
<dbReference type="Gene3D" id="3.10.100.10">
    <property type="entry name" value="Mannose-Binding Protein A, subunit A"/>
    <property type="match status" value="1"/>
</dbReference>
<evidence type="ECO:0000256" key="1">
    <source>
        <dbReference type="SAM" id="Coils"/>
    </source>
</evidence>
<sequence length="815" mass="93181">MGIIRRSTTDIRWVDNDPVTLPNDVWHLRNPQDPKTYDIERECVVYMPFNGELIGADCRQEHNQMCEKSSNFIDSEPSQAEKEAIKKVEETVTKIKQVNEKLDAAVKEGKATVDKAKNDVNQKLKDEADKAQQREKEFTAKVDATKKDIENKAKASTDEINNKIKDAETKGKKVADDAASLKKQSDQLFTKLDDFESDMSQKQVQDSMKVNKLTNEVNDMKSDLTKKTQECKNDIGEATKQSKELETKLKAEAAKQTEAFNKKIEDETKKCETKINSMKDEFNKILNKDYLNSKQVDEKVKQKTDDVDKAIKTCDKNREKLNSDLAEVNNNVKNVKPTPEELNKNIADMTKKYNDDVEKYHNELKKMNEGLGGSEDEDAKPIPPTSNCCQQVDVFKDEISKKINEQKEKVKSKMNNVEKAFNEQLQSVKKESESVKTDEEKVKKLSEKLTAVEKDAKKRSDECTATTNDLKKEIQTKVEEDAVKREKVEKEITVKLHETKNEQNKALEAVKKEADKCFSSDCESKNMQVIREVVKDNHDKEINEKIEQALKEYEKNNPTNNNKPTVQSKPSIEFVNKVKDKLKSHSKFIHQNDIAIRKLIAVAIQLKYAVEEPSKAKGCPLGWNRRHSKCYFVGPKATFEENKEYCQQFKASMVTVNTTVQQQTLVDLTKTSGRPMWVKPASSFNAYESDDTFEETKCVVFDPSDEQVITGKCGDTNFQLCELEVNEQAYATDDASQKSDSQLRRKRSIENIENEKIKSEIIDIKSQISTIIDEFKNAKLEMSNKKYTLYSAVMVAAIIAMIAFFSIYLIKKSKQ</sequence>
<feature type="coiled-coil region" evidence="1">
    <location>
        <begin position="85"/>
        <end position="170"/>
    </location>
</feature>
<accession>A0A443SC89</accession>
<organism evidence="4 5">
    <name type="scientific">Leptotrombidium deliense</name>
    <dbReference type="NCBI Taxonomy" id="299467"/>
    <lineage>
        <taxon>Eukaryota</taxon>
        <taxon>Metazoa</taxon>
        <taxon>Ecdysozoa</taxon>
        <taxon>Arthropoda</taxon>
        <taxon>Chelicerata</taxon>
        <taxon>Arachnida</taxon>
        <taxon>Acari</taxon>
        <taxon>Acariformes</taxon>
        <taxon>Trombidiformes</taxon>
        <taxon>Prostigmata</taxon>
        <taxon>Anystina</taxon>
        <taxon>Parasitengona</taxon>
        <taxon>Trombiculoidea</taxon>
        <taxon>Trombiculidae</taxon>
        <taxon>Leptotrombidium</taxon>
    </lineage>
</organism>
<dbReference type="STRING" id="299467.A0A443SC89"/>
<gene>
    <name evidence="4" type="ORF">B4U80_13116</name>
</gene>
<proteinExistence type="predicted"/>
<dbReference type="InterPro" id="IPR016187">
    <property type="entry name" value="CTDL_fold"/>
</dbReference>
<protein>
    <recommendedName>
        <fullName evidence="6">C-type lectin domain-containing protein</fullName>
    </recommendedName>
</protein>
<feature type="transmembrane region" description="Helical" evidence="3">
    <location>
        <begin position="787"/>
        <end position="810"/>
    </location>
</feature>
<keyword evidence="5" id="KW-1185">Reference proteome</keyword>
<reference evidence="4 5" key="1">
    <citation type="journal article" date="2018" name="Gigascience">
        <title>Genomes of trombidid mites reveal novel predicted allergens and laterally-transferred genes associated with secondary metabolism.</title>
        <authorList>
            <person name="Dong X."/>
            <person name="Chaisiri K."/>
            <person name="Xia D."/>
            <person name="Armstrong S.D."/>
            <person name="Fang Y."/>
            <person name="Donnelly M.J."/>
            <person name="Kadowaki T."/>
            <person name="McGarry J.W."/>
            <person name="Darby A.C."/>
            <person name="Makepeace B.L."/>
        </authorList>
    </citation>
    <scope>NUCLEOTIDE SEQUENCE [LARGE SCALE GENOMIC DNA]</scope>
    <source>
        <strain evidence="4">UoL-UT</strain>
    </source>
</reference>
<dbReference type="InterPro" id="IPR016186">
    <property type="entry name" value="C-type_lectin-like/link_sf"/>
</dbReference>
<name>A0A443SC89_9ACAR</name>
<keyword evidence="1" id="KW-0175">Coiled coil</keyword>
<comment type="caution">
    <text evidence="4">The sequence shown here is derived from an EMBL/GenBank/DDBJ whole genome shotgun (WGS) entry which is preliminary data.</text>
</comment>
<evidence type="ECO:0008006" key="6">
    <source>
        <dbReference type="Google" id="ProtNLM"/>
    </source>
</evidence>
<dbReference type="VEuPathDB" id="VectorBase:LDEU006849"/>
<feature type="coiled-coil region" evidence="1">
    <location>
        <begin position="396"/>
        <end position="491"/>
    </location>
</feature>
<feature type="coiled-coil region" evidence="1">
    <location>
        <begin position="210"/>
        <end position="281"/>
    </location>
</feature>
<keyword evidence="3" id="KW-0472">Membrane</keyword>
<evidence type="ECO:0000256" key="2">
    <source>
        <dbReference type="SAM" id="MobiDB-lite"/>
    </source>
</evidence>
<dbReference type="Proteomes" id="UP000288716">
    <property type="component" value="Unassembled WGS sequence"/>
</dbReference>
<keyword evidence="3" id="KW-1133">Transmembrane helix</keyword>
<keyword evidence="3" id="KW-0812">Transmembrane</keyword>
<dbReference type="SUPFAM" id="SSF56436">
    <property type="entry name" value="C-type lectin-like"/>
    <property type="match status" value="1"/>
</dbReference>
<evidence type="ECO:0000313" key="5">
    <source>
        <dbReference type="Proteomes" id="UP000288716"/>
    </source>
</evidence>
<evidence type="ECO:0000256" key="3">
    <source>
        <dbReference type="SAM" id="Phobius"/>
    </source>
</evidence>
<evidence type="ECO:0000313" key="4">
    <source>
        <dbReference type="EMBL" id="RWS25191.1"/>
    </source>
</evidence>
<dbReference type="EMBL" id="NCKV01003975">
    <property type="protein sequence ID" value="RWS25191.1"/>
    <property type="molecule type" value="Genomic_DNA"/>
</dbReference>